<evidence type="ECO:0000313" key="1">
    <source>
        <dbReference type="EMBL" id="EAL62843.1"/>
    </source>
</evidence>
<accession>Q54HU5</accession>
<dbReference type="InParanoid" id="Q54HU5"/>
<dbReference type="Proteomes" id="UP000002195">
    <property type="component" value="Unassembled WGS sequence"/>
</dbReference>
<dbReference type="AlphaFoldDB" id="Q54HU5"/>
<reference evidence="1 2" key="1">
    <citation type="journal article" date="2005" name="Nature">
        <title>The genome of the social amoeba Dictyostelium discoideum.</title>
        <authorList>
            <consortium name="The Dictyostelium discoideum Sequencing Consortium"/>
            <person name="Eichinger L."/>
            <person name="Pachebat J.A."/>
            <person name="Glockner G."/>
            <person name="Rajandream M.A."/>
            <person name="Sucgang R."/>
            <person name="Berriman M."/>
            <person name="Song J."/>
            <person name="Olsen R."/>
            <person name="Szafranski K."/>
            <person name="Xu Q."/>
            <person name="Tunggal B."/>
            <person name="Kummerfeld S."/>
            <person name="Madera M."/>
            <person name="Konfortov B.A."/>
            <person name="Rivero F."/>
            <person name="Bankier A.T."/>
            <person name="Lehmann R."/>
            <person name="Hamlin N."/>
            <person name="Davies R."/>
            <person name="Gaudet P."/>
            <person name="Fey P."/>
            <person name="Pilcher K."/>
            <person name="Chen G."/>
            <person name="Saunders D."/>
            <person name="Sodergren E."/>
            <person name="Davis P."/>
            <person name="Kerhornou A."/>
            <person name="Nie X."/>
            <person name="Hall N."/>
            <person name="Anjard C."/>
            <person name="Hemphill L."/>
            <person name="Bason N."/>
            <person name="Farbrother P."/>
            <person name="Desany B."/>
            <person name="Just E."/>
            <person name="Morio T."/>
            <person name="Rost R."/>
            <person name="Churcher C."/>
            <person name="Cooper J."/>
            <person name="Haydock S."/>
            <person name="van Driessche N."/>
            <person name="Cronin A."/>
            <person name="Goodhead I."/>
            <person name="Muzny D."/>
            <person name="Mourier T."/>
            <person name="Pain A."/>
            <person name="Lu M."/>
            <person name="Harper D."/>
            <person name="Lindsay R."/>
            <person name="Hauser H."/>
            <person name="James K."/>
            <person name="Quiles M."/>
            <person name="Madan Babu M."/>
            <person name="Saito T."/>
            <person name="Buchrieser C."/>
            <person name="Wardroper A."/>
            <person name="Felder M."/>
            <person name="Thangavelu M."/>
            <person name="Johnson D."/>
            <person name="Knights A."/>
            <person name="Loulseged H."/>
            <person name="Mungall K."/>
            <person name="Oliver K."/>
            <person name="Price C."/>
            <person name="Quail M.A."/>
            <person name="Urushihara H."/>
            <person name="Hernandez J."/>
            <person name="Rabbinowitsch E."/>
            <person name="Steffen D."/>
            <person name="Sanders M."/>
            <person name="Ma J."/>
            <person name="Kohara Y."/>
            <person name="Sharp S."/>
            <person name="Simmonds M."/>
            <person name="Spiegler S."/>
            <person name="Tivey A."/>
            <person name="Sugano S."/>
            <person name="White B."/>
            <person name="Walker D."/>
            <person name="Woodward J."/>
            <person name="Winckler T."/>
            <person name="Tanaka Y."/>
            <person name="Shaulsky G."/>
            <person name="Schleicher M."/>
            <person name="Weinstock G."/>
            <person name="Rosenthal A."/>
            <person name="Cox E.C."/>
            <person name="Chisholm R.L."/>
            <person name="Gibbs R."/>
            <person name="Loomis W.F."/>
            <person name="Platzer M."/>
            <person name="Kay R.R."/>
            <person name="Williams J."/>
            <person name="Dear P.H."/>
            <person name="Noegel A.A."/>
            <person name="Barrell B."/>
            <person name="Kuspa A."/>
        </authorList>
    </citation>
    <scope>NUCLEOTIDE SEQUENCE [LARGE SCALE GENOMIC DNA]</scope>
    <source>
        <strain evidence="1 2">AX4</strain>
    </source>
</reference>
<comment type="caution">
    <text evidence="1">The sequence shown here is derived from an EMBL/GenBank/DDBJ whole genome shotgun (WGS) entry which is preliminary data.</text>
</comment>
<dbReference type="KEGG" id="ddi:DDB_G0289219"/>
<dbReference type="RefSeq" id="XP_636344.1">
    <property type="nucleotide sequence ID" value="XM_631252.1"/>
</dbReference>
<dbReference type="EMBL" id="AAFI02000131">
    <property type="protein sequence ID" value="EAL62843.1"/>
    <property type="molecule type" value="Genomic_DNA"/>
</dbReference>
<proteinExistence type="predicted"/>
<dbReference type="PaxDb" id="44689-DDB0188315"/>
<gene>
    <name evidence="1" type="ORF">DDB_G0289219</name>
</gene>
<name>Q54HU5_DICDI</name>
<dbReference type="GeneID" id="8627017"/>
<protein>
    <submittedName>
        <fullName evidence="1">Uncharacterized protein</fullName>
    </submittedName>
</protein>
<sequence length="77" mass="9323">MYIFKKKTDSKSKSNSNDNFRNGILTQNELRELVFISLRRYNFKLTNLLLSTITITKIQFEKHSSKPIYFHFKDRFK</sequence>
<dbReference type="VEuPathDB" id="AmoebaDB:DDB_G0289219"/>
<keyword evidence="2" id="KW-1185">Reference proteome</keyword>
<dbReference type="HOGENOM" id="CLU_2643198_0_0_1"/>
<organism evidence="1 2">
    <name type="scientific">Dictyostelium discoideum</name>
    <name type="common">Social amoeba</name>
    <dbReference type="NCBI Taxonomy" id="44689"/>
    <lineage>
        <taxon>Eukaryota</taxon>
        <taxon>Amoebozoa</taxon>
        <taxon>Evosea</taxon>
        <taxon>Eumycetozoa</taxon>
        <taxon>Dictyostelia</taxon>
        <taxon>Dictyosteliales</taxon>
        <taxon>Dictyosteliaceae</taxon>
        <taxon>Dictyostelium</taxon>
    </lineage>
</organism>
<evidence type="ECO:0000313" key="2">
    <source>
        <dbReference type="Proteomes" id="UP000002195"/>
    </source>
</evidence>